<keyword evidence="3" id="KW-1185">Reference proteome</keyword>
<accession>U5NBN5</accession>
<feature type="coiled-coil region" evidence="1">
    <location>
        <begin position="126"/>
        <end position="153"/>
    </location>
</feature>
<dbReference type="PATRIC" id="fig|1403316.3.peg.177"/>
<dbReference type="AlphaFoldDB" id="U5NBN5"/>
<dbReference type="RefSeq" id="WP_022769287.1">
    <property type="nucleotide sequence ID" value="NC_022575.1"/>
</dbReference>
<evidence type="ECO:0000313" key="3">
    <source>
        <dbReference type="Proteomes" id="UP000017119"/>
    </source>
</evidence>
<dbReference type="EMBL" id="CP006771">
    <property type="protein sequence ID" value="AGX88966.1"/>
    <property type="molecule type" value="Genomic_DNA"/>
</dbReference>
<name>U5NBN5_9MOLU</name>
<gene>
    <name evidence="2" type="ORF">PRV_01005</name>
</gene>
<dbReference type="STRING" id="1403316.PRV_01005"/>
<dbReference type="Proteomes" id="UP000017119">
    <property type="component" value="Chromosome"/>
</dbReference>
<feature type="coiled-coil region" evidence="1">
    <location>
        <begin position="189"/>
        <end position="216"/>
    </location>
</feature>
<proteinExistence type="predicted"/>
<dbReference type="OrthoDB" id="403852at2"/>
<protein>
    <submittedName>
        <fullName evidence="2">Uncharacterized protein</fullName>
    </submittedName>
</protein>
<sequence>MRFKYSIYSSIPFLIGGNSLFFLNAENLNSLISNFSIFEGGGNIPSFNLSNFTKNEIKLNNSLNPTTKLEVDLESFKENPLKIRDFEGLKISNTALNERESSESLKTTVNKLVTEIDREVGIKVVEKEQGEQLSKAEQELAKHSNNLKEVLSTLKLSSDLKSRSRERRNTDSQSDISSKKLTKYLRNSLSEYYRQYVELKDKKSQFEKRLINIKEKAKDIKVNQERKDKYLENKVLQALEQIGWNNKDEIDFAKFTNSQYWDGGNNPYGSLLDYPEWVEIIDAYKNTSKEIQARRADPWNRTCSLFAMPVFMSDYCYGNLKTLESRKKLLEKVVPFAVANKLFRDMKLIESKKFML</sequence>
<dbReference type="KEGG" id="mpv:PRV_01005"/>
<evidence type="ECO:0000313" key="2">
    <source>
        <dbReference type="EMBL" id="AGX88966.1"/>
    </source>
</evidence>
<dbReference type="HOGENOM" id="CLU_771218_0_0_14"/>
<organism evidence="2 3">
    <name type="scientific">Mycoplasma parvum str. Indiana</name>
    <dbReference type="NCBI Taxonomy" id="1403316"/>
    <lineage>
        <taxon>Bacteria</taxon>
        <taxon>Bacillati</taxon>
        <taxon>Mycoplasmatota</taxon>
        <taxon>Mollicutes</taxon>
        <taxon>Mycoplasmataceae</taxon>
        <taxon>Mycoplasma</taxon>
    </lineage>
</organism>
<reference evidence="2 3" key="1">
    <citation type="journal article" date="2013" name="Genome Announc.">
        <title>Genome Sequence of Mycoplasma parvum (Formerly Eperythrozoon parvum), a Diminutive Hemoplasma of the Pig.</title>
        <authorList>
            <person name="do Nascimento N.C."/>
            <person name="Dos Santos A.P."/>
            <person name="Chu Y."/>
            <person name="Guimaraes A.M."/>
            <person name="Pagliaro A."/>
            <person name="Messick J.B."/>
        </authorList>
    </citation>
    <scope>NUCLEOTIDE SEQUENCE [LARGE SCALE GENOMIC DNA]</scope>
    <source>
        <strain evidence="2 3">Indiana</strain>
    </source>
</reference>
<evidence type="ECO:0000256" key="1">
    <source>
        <dbReference type="SAM" id="Coils"/>
    </source>
</evidence>
<keyword evidence="1" id="KW-0175">Coiled coil</keyword>